<dbReference type="EMBL" id="NHOQ01001439">
    <property type="protein sequence ID" value="PWA24342.1"/>
    <property type="molecule type" value="Genomic_DNA"/>
</dbReference>
<evidence type="ECO:0000256" key="4">
    <source>
        <dbReference type="SAM" id="Phobius"/>
    </source>
</evidence>
<gene>
    <name evidence="7" type="ORF">CCH79_00020658</name>
</gene>
<evidence type="ECO:0000256" key="2">
    <source>
        <dbReference type="RuleBase" id="RU004439"/>
    </source>
</evidence>
<keyword evidence="4" id="KW-1133">Transmembrane helix</keyword>
<dbReference type="InterPro" id="IPR011162">
    <property type="entry name" value="MHC_I/II-like_Ag-recog"/>
</dbReference>
<dbReference type="SUPFAM" id="SSF54452">
    <property type="entry name" value="MHC antigen-recognition domain"/>
    <property type="match status" value="1"/>
</dbReference>
<comment type="similarity">
    <text evidence="2">Belongs to the MHC class I family.</text>
</comment>
<dbReference type="Gene3D" id="3.30.500.10">
    <property type="entry name" value="MHC class I-like antigen recognition-like"/>
    <property type="match status" value="1"/>
</dbReference>
<evidence type="ECO:0000256" key="1">
    <source>
        <dbReference type="ARBA" id="ARBA00023180"/>
    </source>
</evidence>
<keyword evidence="1" id="KW-0325">Glycoprotein</keyword>
<proteinExistence type="inferred from homology"/>
<dbReference type="InterPro" id="IPR001039">
    <property type="entry name" value="MHC_I_a_a1/a2"/>
</dbReference>
<evidence type="ECO:0000256" key="3">
    <source>
        <dbReference type="SAM" id="MobiDB-lite"/>
    </source>
</evidence>
<dbReference type="InterPro" id="IPR037055">
    <property type="entry name" value="MHC_I-like_Ag-recog_sf"/>
</dbReference>
<dbReference type="Gene3D" id="2.60.40.10">
    <property type="entry name" value="Immunoglobulins"/>
    <property type="match status" value="1"/>
</dbReference>
<evidence type="ECO:0000256" key="5">
    <source>
        <dbReference type="SAM" id="SignalP"/>
    </source>
</evidence>
<evidence type="ECO:0000313" key="7">
    <source>
        <dbReference type="EMBL" id="PWA24342.1"/>
    </source>
</evidence>
<dbReference type="GO" id="GO:0006955">
    <property type="term" value="P:immune response"/>
    <property type="evidence" value="ECO:0007669"/>
    <property type="project" value="TreeGrafter"/>
</dbReference>
<name>A0A315VPH1_GAMAF</name>
<sequence length="450" mass="50969">MNYFGLLLLFHVASSVKHSLRYFLTATYGVQDFPEFVGAATVDEVQVGYCDSNIKSAKPKQDWMRKLIERNPEHLEWYSKKCLGSQHVFRANIHILKRRLNLTEGPHVLQRMNGCEWDDETGEVTGFNQYGYNGEDFLALDLKTLTWTAPKSQAVLTKLAWDAEKARLEHNKNYYIYKCPVWLKNYIRHGKSFLQRKESPSISLLQKTPSSVVTCHATGFFPEGAEMFRRKDGEEIHEDVEKGEILQNNDGTFQMSVELNVSSVPPDGWRRYDCVFLFSGVEDDIKITLDKSVIHTNWGETHLCDVYPAEFPAATVAGIVGVFLLLLGIAVVVFCMKNNRGYTKVKTIENLSEVRKSPVMQKHNRINPTTSPMAKSTGNPEEGEGGVEVEVESISPPEHLSCVWVETCGKTADRRGRGLLEESNRSEVCMRETMERRGQSEGKGGNEMVL</sequence>
<dbReference type="InterPro" id="IPR013783">
    <property type="entry name" value="Ig-like_fold"/>
</dbReference>
<keyword evidence="5" id="KW-0732">Signal</keyword>
<dbReference type="SMART" id="SM00407">
    <property type="entry name" value="IGc1"/>
    <property type="match status" value="1"/>
</dbReference>
<feature type="signal peptide" evidence="5">
    <location>
        <begin position="1"/>
        <end position="15"/>
    </location>
</feature>
<dbReference type="Pfam" id="PF07654">
    <property type="entry name" value="C1-set"/>
    <property type="match status" value="1"/>
</dbReference>
<dbReference type="PANTHER" id="PTHR16675:SF237">
    <property type="entry name" value="MHC CLASS I ANTIGEN TRANSCRIPT VARIANT 1-RELATED"/>
    <property type="match status" value="1"/>
</dbReference>
<dbReference type="GO" id="GO:0009897">
    <property type="term" value="C:external side of plasma membrane"/>
    <property type="evidence" value="ECO:0007669"/>
    <property type="project" value="TreeGrafter"/>
</dbReference>
<dbReference type="FunFam" id="3.30.500.10:FF:000001">
    <property type="entry name" value="H-2 class I histocompatibility antigen, alpha chain"/>
    <property type="match status" value="1"/>
</dbReference>
<organism evidence="7 8">
    <name type="scientific">Gambusia affinis</name>
    <name type="common">Western mosquitofish</name>
    <name type="synonym">Heterandria affinis</name>
    <dbReference type="NCBI Taxonomy" id="33528"/>
    <lineage>
        <taxon>Eukaryota</taxon>
        <taxon>Metazoa</taxon>
        <taxon>Chordata</taxon>
        <taxon>Craniata</taxon>
        <taxon>Vertebrata</taxon>
        <taxon>Euteleostomi</taxon>
        <taxon>Actinopterygii</taxon>
        <taxon>Neopterygii</taxon>
        <taxon>Teleostei</taxon>
        <taxon>Neoteleostei</taxon>
        <taxon>Acanthomorphata</taxon>
        <taxon>Ovalentaria</taxon>
        <taxon>Atherinomorphae</taxon>
        <taxon>Cyprinodontiformes</taxon>
        <taxon>Poeciliidae</taxon>
        <taxon>Poeciliinae</taxon>
        <taxon>Gambusia</taxon>
    </lineage>
</organism>
<keyword evidence="4" id="KW-0472">Membrane</keyword>
<dbReference type="InterPro" id="IPR036179">
    <property type="entry name" value="Ig-like_dom_sf"/>
</dbReference>
<dbReference type="Proteomes" id="UP000250572">
    <property type="component" value="Unassembled WGS sequence"/>
</dbReference>
<dbReference type="PRINTS" id="PR01638">
    <property type="entry name" value="MHCCLASSI"/>
</dbReference>
<dbReference type="InterPro" id="IPR050208">
    <property type="entry name" value="MHC_class-I_related"/>
</dbReference>
<keyword evidence="8" id="KW-1185">Reference proteome</keyword>
<evidence type="ECO:0000313" key="8">
    <source>
        <dbReference type="Proteomes" id="UP000250572"/>
    </source>
</evidence>
<dbReference type="SUPFAM" id="SSF48726">
    <property type="entry name" value="Immunoglobulin"/>
    <property type="match status" value="1"/>
</dbReference>
<dbReference type="InterPro" id="IPR003597">
    <property type="entry name" value="Ig_C1-set"/>
</dbReference>
<protein>
    <recommendedName>
        <fullName evidence="6">Immunoglobulin C1-set domain-containing protein</fullName>
    </recommendedName>
</protein>
<dbReference type="AlphaFoldDB" id="A0A315VPH1"/>
<dbReference type="PANTHER" id="PTHR16675">
    <property type="entry name" value="MHC CLASS I-RELATED"/>
    <property type="match status" value="1"/>
</dbReference>
<dbReference type="InterPro" id="IPR011161">
    <property type="entry name" value="MHC_I-like_Ag-recog"/>
</dbReference>
<dbReference type="STRING" id="33528.ENSGAFP00000017249"/>
<accession>A0A315VPH1</accession>
<dbReference type="GO" id="GO:0005615">
    <property type="term" value="C:extracellular space"/>
    <property type="evidence" value="ECO:0007669"/>
    <property type="project" value="TreeGrafter"/>
</dbReference>
<dbReference type="Pfam" id="PF00129">
    <property type="entry name" value="MHC_I"/>
    <property type="match status" value="1"/>
</dbReference>
<comment type="caution">
    <text evidence="7">The sequence shown here is derived from an EMBL/GenBank/DDBJ whole genome shotgun (WGS) entry which is preliminary data.</text>
</comment>
<feature type="region of interest" description="Disordered" evidence="3">
    <location>
        <begin position="363"/>
        <end position="387"/>
    </location>
</feature>
<feature type="chain" id="PRO_5016425070" description="Immunoglobulin C1-set domain-containing protein" evidence="5">
    <location>
        <begin position="16"/>
        <end position="450"/>
    </location>
</feature>
<reference evidence="7 8" key="1">
    <citation type="journal article" date="2018" name="G3 (Bethesda)">
        <title>A High-Quality Reference Genome for the Invasive Mosquitofish Gambusia affinis Using a Chicago Library.</title>
        <authorList>
            <person name="Hoffberg S.L."/>
            <person name="Troendle N.J."/>
            <person name="Glenn T.C."/>
            <person name="Mahmud O."/>
            <person name="Louha S."/>
            <person name="Chalopin D."/>
            <person name="Bennetzen J.L."/>
            <person name="Mauricio R."/>
        </authorList>
    </citation>
    <scope>NUCLEOTIDE SEQUENCE [LARGE SCALE GENOMIC DNA]</scope>
    <source>
        <strain evidence="7">NE01/NJP1002.9</strain>
        <tissue evidence="7">Muscle</tissue>
    </source>
</reference>
<feature type="transmembrane region" description="Helical" evidence="4">
    <location>
        <begin position="311"/>
        <end position="336"/>
    </location>
</feature>
<feature type="compositionally biased region" description="Polar residues" evidence="3">
    <location>
        <begin position="366"/>
        <end position="379"/>
    </location>
</feature>
<evidence type="ECO:0000259" key="6">
    <source>
        <dbReference type="SMART" id="SM00407"/>
    </source>
</evidence>
<keyword evidence="4" id="KW-0812">Transmembrane</keyword>
<feature type="domain" description="Immunoglobulin C1-set" evidence="6">
    <location>
        <begin position="210"/>
        <end position="284"/>
    </location>
</feature>